<evidence type="ECO:0000313" key="8">
    <source>
        <dbReference type="Proteomes" id="UP000502035"/>
    </source>
</evidence>
<feature type="transmembrane region" description="Helical" evidence="5">
    <location>
        <begin position="107"/>
        <end position="131"/>
    </location>
</feature>
<feature type="domain" description="Peptidase S54 rhomboid" evidence="6">
    <location>
        <begin position="54"/>
        <end position="187"/>
    </location>
</feature>
<dbReference type="EMBL" id="CP049866">
    <property type="protein sequence ID" value="QIK75280.1"/>
    <property type="molecule type" value="Genomic_DNA"/>
</dbReference>
<feature type="transmembrane region" description="Helical" evidence="5">
    <location>
        <begin position="143"/>
        <end position="161"/>
    </location>
</feature>
<protein>
    <submittedName>
        <fullName evidence="7">Rhomboid family intramembrane serine protease</fullName>
    </submittedName>
</protein>
<dbReference type="GO" id="GO:0016020">
    <property type="term" value="C:membrane"/>
    <property type="evidence" value="ECO:0007669"/>
    <property type="project" value="UniProtKB-SubCell"/>
</dbReference>
<evidence type="ECO:0000259" key="6">
    <source>
        <dbReference type="Pfam" id="PF01694"/>
    </source>
</evidence>
<dbReference type="GO" id="GO:0004252">
    <property type="term" value="F:serine-type endopeptidase activity"/>
    <property type="evidence" value="ECO:0007669"/>
    <property type="project" value="InterPro"/>
</dbReference>
<accession>A0A6G7YET7</accession>
<dbReference type="InterPro" id="IPR035952">
    <property type="entry name" value="Rhomboid-like_sf"/>
</dbReference>
<gene>
    <name evidence="7" type="ORF">G7071_07395</name>
</gene>
<dbReference type="KEGG" id="npi:G7071_07395"/>
<keyword evidence="7" id="KW-0645">Protease</keyword>
<keyword evidence="3 5" id="KW-1133">Transmembrane helix</keyword>
<name>A0A6G7YET7_9ACTN</name>
<dbReference type="GO" id="GO:0006508">
    <property type="term" value="P:proteolysis"/>
    <property type="evidence" value="ECO:0007669"/>
    <property type="project" value="UniProtKB-KW"/>
</dbReference>
<evidence type="ECO:0000256" key="4">
    <source>
        <dbReference type="ARBA" id="ARBA00023136"/>
    </source>
</evidence>
<dbReference type="Proteomes" id="UP000502035">
    <property type="component" value="Chromosome"/>
</dbReference>
<evidence type="ECO:0000256" key="3">
    <source>
        <dbReference type="ARBA" id="ARBA00022989"/>
    </source>
</evidence>
<reference evidence="7 8" key="1">
    <citation type="submission" date="2020-03" db="EMBL/GenBank/DDBJ databases">
        <title>Nocardioides sp. nov., isolated from fish.</title>
        <authorList>
            <person name="Hyun D.-W."/>
            <person name="Bae J.-W."/>
        </authorList>
    </citation>
    <scope>NUCLEOTIDE SEQUENCE [LARGE SCALE GENOMIC DNA]</scope>
    <source>
        <strain evidence="7 8">HDW12A</strain>
    </source>
</reference>
<keyword evidence="8" id="KW-1185">Reference proteome</keyword>
<keyword evidence="2 5" id="KW-0812">Transmembrane</keyword>
<proteinExistence type="predicted"/>
<evidence type="ECO:0000256" key="2">
    <source>
        <dbReference type="ARBA" id="ARBA00022692"/>
    </source>
</evidence>
<dbReference type="InterPro" id="IPR022764">
    <property type="entry name" value="Peptidase_S54_rhomboid_dom"/>
</dbReference>
<dbReference type="AlphaFoldDB" id="A0A6G7YET7"/>
<feature type="transmembrane region" description="Helical" evidence="5">
    <location>
        <begin position="12"/>
        <end position="32"/>
    </location>
</feature>
<dbReference type="SUPFAM" id="SSF144091">
    <property type="entry name" value="Rhomboid-like"/>
    <property type="match status" value="1"/>
</dbReference>
<evidence type="ECO:0000313" key="7">
    <source>
        <dbReference type="EMBL" id="QIK75280.1"/>
    </source>
</evidence>
<dbReference type="RefSeq" id="WP_166316820.1">
    <property type="nucleotide sequence ID" value="NZ_CP049866.1"/>
</dbReference>
<dbReference type="Gene3D" id="1.20.1540.10">
    <property type="entry name" value="Rhomboid-like"/>
    <property type="match status" value="1"/>
</dbReference>
<keyword evidence="4 5" id="KW-0472">Membrane</keyword>
<comment type="subcellular location">
    <subcellularLocation>
        <location evidence="1">Membrane</location>
        <topology evidence="1">Multi-pass membrane protein</topology>
    </subcellularLocation>
</comment>
<keyword evidence="7" id="KW-0378">Hydrolase</keyword>
<dbReference type="Pfam" id="PF01694">
    <property type="entry name" value="Rhomboid"/>
    <property type="match status" value="1"/>
</dbReference>
<evidence type="ECO:0000256" key="1">
    <source>
        <dbReference type="ARBA" id="ARBA00004141"/>
    </source>
</evidence>
<sequence length="199" mass="20876">MTYQLESRGPGVGVAATWSAGFVGLLWVFEIADAALGLRLDDEGIRPGSTDGLSGILFAPLLHGGFGHLISNTVPLLVLGFIVLLSGVSRWLVLTLIVWIVGGAGTWLFGGAGTVHIGASGLVFGWLAYLILRGFFTRHPWQIVVGVVVFLVYGGALWGVLPGQPGISWQGHMFGAVGGGLAAWWLADRGPRAVASFGR</sequence>
<feature type="transmembrane region" description="Helical" evidence="5">
    <location>
        <begin position="167"/>
        <end position="187"/>
    </location>
</feature>
<organism evidence="7 8">
    <name type="scientific">Nocardioides piscis</name>
    <dbReference type="NCBI Taxonomy" id="2714938"/>
    <lineage>
        <taxon>Bacteria</taxon>
        <taxon>Bacillati</taxon>
        <taxon>Actinomycetota</taxon>
        <taxon>Actinomycetes</taxon>
        <taxon>Propionibacteriales</taxon>
        <taxon>Nocardioidaceae</taxon>
        <taxon>Nocardioides</taxon>
    </lineage>
</organism>
<evidence type="ECO:0000256" key="5">
    <source>
        <dbReference type="SAM" id="Phobius"/>
    </source>
</evidence>